<organism evidence="1 2">
    <name type="scientific">Rickettsia felis str. Pedreira</name>
    <dbReference type="NCBI Taxonomy" id="1359196"/>
    <lineage>
        <taxon>Bacteria</taxon>
        <taxon>Pseudomonadati</taxon>
        <taxon>Pseudomonadota</taxon>
        <taxon>Alphaproteobacteria</taxon>
        <taxon>Rickettsiales</taxon>
        <taxon>Rickettsiaceae</taxon>
        <taxon>Rickettsieae</taxon>
        <taxon>Rickettsia</taxon>
        <taxon>spotted fever group</taxon>
    </lineage>
</organism>
<proteinExistence type="predicted"/>
<comment type="caution">
    <text evidence="1">The sequence shown here is derived from an EMBL/GenBank/DDBJ whole genome shotgun (WGS) entry which is preliminary data.</text>
</comment>
<dbReference type="Proteomes" id="UP000033475">
    <property type="component" value="Unassembled WGS sequence"/>
</dbReference>
<evidence type="ECO:0000313" key="1">
    <source>
        <dbReference type="EMBL" id="KJV58363.1"/>
    </source>
</evidence>
<dbReference type="EMBL" id="LANQ01000001">
    <property type="protein sequence ID" value="KJV58363.1"/>
    <property type="molecule type" value="Genomic_DNA"/>
</dbReference>
<dbReference type="RefSeq" id="WP_011270512.1">
    <property type="nucleotide sequence ID" value="NZ_LANQ01000001.1"/>
</dbReference>
<accession>A0A0F3MRF2</accession>
<reference evidence="1 2" key="1">
    <citation type="submission" date="2015-01" db="EMBL/GenBank/DDBJ databases">
        <title>Genome Sequencing of Rickettsiales.</title>
        <authorList>
            <person name="Daugherty S.C."/>
            <person name="Su Q."/>
            <person name="Abolude K."/>
            <person name="Beier-Sexton M."/>
            <person name="Carlyon J.A."/>
            <person name="Carter R."/>
            <person name="Day N.P."/>
            <person name="Dumler S.J."/>
            <person name="Dyachenko V."/>
            <person name="Godinez A."/>
            <person name="Kurtti T.J."/>
            <person name="Lichay M."/>
            <person name="Mullins K.E."/>
            <person name="Ott S."/>
            <person name="Pappas-Brown V."/>
            <person name="Paris D.H."/>
            <person name="Patel P."/>
            <person name="Richards A.L."/>
            <person name="Sadzewicz L."/>
            <person name="Sears K."/>
            <person name="Seidman D."/>
            <person name="Sengamalay N."/>
            <person name="Stenos J."/>
            <person name="Tallon L.J."/>
            <person name="Vincent G."/>
            <person name="Fraser C.M."/>
            <person name="Munderloh U."/>
            <person name="Dunning-Hotopp J.C."/>
        </authorList>
    </citation>
    <scope>NUCLEOTIDE SEQUENCE [LARGE SCALE GENOMIC DNA]</scope>
    <source>
        <strain evidence="1 2">Pedreira</strain>
    </source>
</reference>
<evidence type="ECO:0000313" key="2">
    <source>
        <dbReference type="Proteomes" id="UP000033475"/>
    </source>
</evidence>
<dbReference type="AlphaFoldDB" id="A0A0F3MRF2"/>
<protein>
    <submittedName>
        <fullName evidence="1">Uncharacterized protein</fullName>
    </submittedName>
</protein>
<gene>
    <name evidence="1" type="ORF">RFEPED_0744</name>
</gene>
<sequence>MPLSRIFSFRSKNKETNTPKNLKIAHPKPINESEYANSLAGEVVTIKLNEQSHNFIKSEKVVLTSFKPPSSQSKDEFDPILKDVENILKDFEVFLDNIDTKALGEIDS</sequence>
<name>A0A0F3MRF2_RICFI</name>
<dbReference type="PATRIC" id="fig|1359196.3.peg.722"/>